<sequence>MHPLLENINLFDISSLTEENVKDILTEARVLPEKISAPMCPTCGSETSANRDSSRKLGWMWICKKKKSIEMLGKGEPNIKHFFRECKNSYTRCFRINCMFYRQLQISLVLEQLNMFRRRRGQPQMSWDTIVDFYSRLREVAEITLDLITISFLEDQVR</sequence>
<dbReference type="EMBL" id="BMAO01005185">
    <property type="protein sequence ID" value="GFQ99771.1"/>
    <property type="molecule type" value="Genomic_DNA"/>
</dbReference>
<keyword evidence="2" id="KW-1185">Reference proteome</keyword>
<gene>
    <name evidence="1" type="ORF">TNCT_665911</name>
</gene>
<accession>A0A8X6L8U3</accession>
<protein>
    <submittedName>
        <fullName evidence="1">Uncharacterized protein</fullName>
    </submittedName>
</protein>
<dbReference type="AlphaFoldDB" id="A0A8X6L8U3"/>
<organism evidence="1 2">
    <name type="scientific">Trichonephila clavata</name>
    <name type="common">Joro spider</name>
    <name type="synonym">Nephila clavata</name>
    <dbReference type="NCBI Taxonomy" id="2740835"/>
    <lineage>
        <taxon>Eukaryota</taxon>
        <taxon>Metazoa</taxon>
        <taxon>Ecdysozoa</taxon>
        <taxon>Arthropoda</taxon>
        <taxon>Chelicerata</taxon>
        <taxon>Arachnida</taxon>
        <taxon>Araneae</taxon>
        <taxon>Araneomorphae</taxon>
        <taxon>Entelegynae</taxon>
        <taxon>Araneoidea</taxon>
        <taxon>Nephilidae</taxon>
        <taxon>Trichonephila</taxon>
    </lineage>
</organism>
<evidence type="ECO:0000313" key="2">
    <source>
        <dbReference type="Proteomes" id="UP000887116"/>
    </source>
</evidence>
<reference evidence="1" key="1">
    <citation type="submission" date="2020-07" db="EMBL/GenBank/DDBJ databases">
        <title>Multicomponent nature underlies the extraordinary mechanical properties of spider dragline silk.</title>
        <authorList>
            <person name="Kono N."/>
            <person name="Nakamura H."/>
            <person name="Mori M."/>
            <person name="Yoshida Y."/>
            <person name="Ohtoshi R."/>
            <person name="Malay A.D."/>
            <person name="Moran D.A.P."/>
            <person name="Tomita M."/>
            <person name="Numata K."/>
            <person name="Arakawa K."/>
        </authorList>
    </citation>
    <scope>NUCLEOTIDE SEQUENCE</scope>
</reference>
<evidence type="ECO:0000313" key="1">
    <source>
        <dbReference type="EMBL" id="GFQ99771.1"/>
    </source>
</evidence>
<dbReference type="OrthoDB" id="6629194at2759"/>
<proteinExistence type="predicted"/>
<dbReference type="Proteomes" id="UP000887116">
    <property type="component" value="Unassembled WGS sequence"/>
</dbReference>
<name>A0A8X6L8U3_TRICU</name>
<comment type="caution">
    <text evidence="1">The sequence shown here is derived from an EMBL/GenBank/DDBJ whole genome shotgun (WGS) entry which is preliminary data.</text>
</comment>